<dbReference type="Proteomes" id="UP000095564">
    <property type="component" value="Unassembled WGS sequence"/>
</dbReference>
<name>A0A174PEF7_ANAHA</name>
<evidence type="ECO:0000313" key="2">
    <source>
        <dbReference type="Proteomes" id="UP000095564"/>
    </source>
</evidence>
<reference evidence="1 2" key="1">
    <citation type="submission" date="2015-09" db="EMBL/GenBank/DDBJ databases">
        <authorList>
            <consortium name="Pathogen Informatics"/>
        </authorList>
    </citation>
    <scope>NUCLEOTIDE SEQUENCE [LARGE SCALE GENOMIC DNA]</scope>
    <source>
        <strain evidence="1 2">2789STDY5834908</strain>
    </source>
</reference>
<gene>
    <name evidence="1" type="ORF">ERS852520_01664</name>
</gene>
<dbReference type="EMBL" id="CZAU01000015">
    <property type="protein sequence ID" value="CUP57200.1"/>
    <property type="molecule type" value="Genomic_DNA"/>
</dbReference>
<proteinExistence type="predicted"/>
<accession>A0A174PEF7</accession>
<organism evidence="1 2">
    <name type="scientific">Anaerostipes hadrus</name>
    <dbReference type="NCBI Taxonomy" id="649756"/>
    <lineage>
        <taxon>Bacteria</taxon>
        <taxon>Bacillati</taxon>
        <taxon>Bacillota</taxon>
        <taxon>Clostridia</taxon>
        <taxon>Lachnospirales</taxon>
        <taxon>Lachnospiraceae</taxon>
        <taxon>Anaerostipes</taxon>
    </lineage>
</organism>
<sequence>MAKWCPVTGEKVLYLDCLECDDKICKNPKQENQTDDSKEQ</sequence>
<evidence type="ECO:0000313" key="1">
    <source>
        <dbReference type="EMBL" id="CUP57200.1"/>
    </source>
</evidence>
<protein>
    <submittedName>
        <fullName evidence="1">Uncharacterized protein</fullName>
    </submittedName>
</protein>
<dbReference type="RefSeq" id="WP_278275278.1">
    <property type="nucleotide sequence ID" value="NZ_CZAU01000015.1"/>
</dbReference>
<dbReference type="AlphaFoldDB" id="A0A174PEF7"/>